<dbReference type="EMBL" id="JAQIFT010000030">
    <property type="protein sequence ID" value="MDA3731255.1"/>
    <property type="molecule type" value="Genomic_DNA"/>
</dbReference>
<sequence>MYKIDLPVTRCLPGMVTAEPVIDLTTGLTIVGAEQILTDTIIQKLYKFNYNKICVYVGPWNNIWNVAPEVIEKYEGHRKELKVILDHLTVTKVLDIKALKEIAERMQLDFNQNYTILACINMIRLADEYIYTHSINVALLSMLMGKWMECNEEMIEELILLALVHDVGQERIPEKVLNGADGFACDDYNQMTKYIRYGYEVLGEIRHNKMEHPVVSQKLQNIINIADIYDAMTAHRIYRKNQSPFEVLELLQNGVFGQLDPEILMTFINNIANYYVGTFVVLSTGEVGEVVFVHPHCVYRPIVRVGDIYIDLHVQHHIKILQIA</sequence>
<evidence type="ECO:0000313" key="3">
    <source>
        <dbReference type="Proteomes" id="UP001169242"/>
    </source>
</evidence>
<keyword evidence="3" id="KW-1185">Reference proteome</keyword>
<dbReference type="PANTHER" id="PTHR43155:SF2">
    <property type="entry name" value="CYCLIC DI-GMP PHOSPHODIESTERASE PA4108"/>
    <property type="match status" value="1"/>
</dbReference>
<gene>
    <name evidence="2" type="ORF">PBV87_07155</name>
</gene>
<accession>A0AA42J0A9</accession>
<dbReference type="SUPFAM" id="SSF109604">
    <property type="entry name" value="HD-domain/PDEase-like"/>
    <property type="match status" value="1"/>
</dbReference>
<dbReference type="AlphaFoldDB" id="A0AA42J0A9"/>
<dbReference type="RefSeq" id="WP_271011663.1">
    <property type="nucleotide sequence ID" value="NZ_JAQIFT010000030.1"/>
</dbReference>
<reference evidence="2" key="1">
    <citation type="journal article" date="2023" name="Int. J. Syst. Evol. Microbiol.">
        <title>&lt;i&gt;Holtiella tumoricola&lt;/i&gt; gen. nov. sp. nov., isolated from a human clinical sample.</title>
        <authorList>
            <person name="Allen-Vercoe E."/>
            <person name="Daigneault M.C."/>
            <person name="Vancuren S.J."/>
            <person name="Cochrane K."/>
            <person name="O'Neal L.L."/>
            <person name="Sankaranarayanan K."/>
            <person name="Lawson P.A."/>
        </authorList>
    </citation>
    <scope>NUCLEOTIDE SEQUENCE</scope>
    <source>
        <strain evidence="2">CC70A</strain>
    </source>
</reference>
<dbReference type="PANTHER" id="PTHR43155">
    <property type="entry name" value="CYCLIC DI-GMP PHOSPHODIESTERASE PA4108-RELATED"/>
    <property type="match status" value="1"/>
</dbReference>
<dbReference type="CDD" id="cd00077">
    <property type="entry name" value="HDc"/>
    <property type="match status" value="1"/>
</dbReference>
<name>A0AA42J0A9_9FIRM</name>
<proteinExistence type="predicted"/>
<dbReference type="InterPro" id="IPR006674">
    <property type="entry name" value="HD_domain"/>
</dbReference>
<dbReference type="Pfam" id="PF01966">
    <property type="entry name" value="HD"/>
    <property type="match status" value="1"/>
</dbReference>
<dbReference type="SMART" id="SM00471">
    <property type="entry name" value="HDc"/>
    <property type="match status" value="1"/>
</dbReference>
<feature type="domain" description="HD/PDEase" evidence="1">
    <location>
        <begin position="126"/>
        <end position="241"/>
    </location>
</feature>
<dbReference type="Gene3D" id="1.10.3210.10">
    <property type="entry name" value="Hypothetical protein af1432"/>
    <property type="match status" value="1"/>
</dbReference>
<evidence type="ECO:0000313" key="2">
    <source>
        <dbReference type="EMBL" id="MDA3731255.1"/>
    </source>
</evidence>
<comment type="caution">
    <text evidence="2">The sequence shown here is derived from an EMBL/GenBank/DDBJ whole genome shotgun (WGS) entry which is preliminary data.</text>
</comment>
<dbReference type="InterPro" id="IPR003607">
    <property type="entry name" value="HD/PDEase_dom"/>
</dbReference>
<protein>
    <submittedName>
        <fullName evidence="2">HD domain-containing protein</fullName>
    </submittedName>
</protein>
<evidence type="ECO:0000259" key="1">
    <source>
        <dbReference type="SMART" id="SM00471"/>
    </source>
</evidence>
<dbReference type="Proteomes" id="UP001169242">
    <property type="component" value="Unassembled WGS sequence"/>
</dbReference>
<organism evidence="2 3">
    <name type="scientific">Holtiella tumoricola</name>
    <dbReference type="NCBI Taxonomy" id="3018743"/>
    <lineage>
        <taxon>Bacteria</taxon>
        <taxon>Bacillati</taxon>
        <taxon>Bacillota</taxon>
        <taxon>Clostridia</taxon>
        <taxon>Lachnospirales</taxon>
        <taxon>Cellulosilyticaceae</taxon>
        <taxon>Holtiella</taxon>
    </lineage>
</organism>